<dbReference type="PANTHER" id="PTHR37822">
    <property type="entry name" value="SPORE PHOTOPRODUCT LYASE-RELATED"/>
    <property type="match status" value="1"/>
</dbReference>
<dbReference type="RefSeq" id="WP_012610053.1">
    <property type="nucleotide sequence ID" value="NC_011768.1"/>
</dbReference>
<dbReference type="Pfam" id="PF20903">
    <property type="entry name" value="SPL"/>
    <property type="match status" value="1"/>
</dbReference>
<dbReference type="Gene3D" id="3.40.50.12110">
    <property type="match status" value="1"/>
</dbReference>
<dbReference type="Proteomes" id="UP000000739">
    <property type="component" value="Chromosome"/>
</dbReference>
<protein>
    <submittedName>
        <fullName evidence="1">DNA repair photolyase-like protein</fullName>
    </submittedName>
</protein>
<dbReference type="AlphaFoldDB" id="B8FI48"/>
<dbReference type="InterPro" id="IPR049539">
    <property type="entry name" value="SPL"/>
</dbReference>
<dbReference type="GO" id="GO:1904047">
    <property type="term" value="F:S-adenosyl-L-methionine binding"/>
    <property type="evidence" value="ECO:0007669"/>
    <property type="project" value="TreeGrafter"/>
</dbReference>
<evidence type="ECO:0000313" key="1">
    <source>
        <dbReference type="EMBL" id="ACL02615.1"/>
    </source>
</evidence>
<keyword evidence="2" id="KW-1185">Reference proteome</keyword>
<dbReference type="GO" id="GO:0042601">
    <property type="term" value="C:endospore-forming forespore"/>
    <property type="evidence" value="ECO:0007669"/>
    <property type="project" value="TreeGrafter"/>
</dbReference>
<dbReference type="GO" id="GO:0003913">
    <property type="term" value="F:DNA photolyase activity"/>
    <property type="evidence" value="ECO:0007669"/>
    <property type="project" value="TreeGrafter"/>
</dbReference>
<name>B8FI48_DESAL</name>
<sequence length="368" mass="42150">MTLTAKNIRTVYIDHDVQDLPNIQPILDYFQGVPREIVDGPTAVFRRVAEAPDPISAAKEVLFLTKNKGAFVRKCPGTKEYTCCGYQILHIGTFCTMDCSYCVLQAYFHPPALQFFVNHDDLFAELDQVLESRNPEIRRIGTGEFTDSMIWEPWSGLSHRLVERFGRQDHAVLELKSKTVNIQGLDKLSHNRKTIMAWSVNTPEIIATQERNTAPLHARLAAAAKCESWGYPLAFHFDPMVIYPGCEQEYEKVVDLIFDHVSPENVVWISLGTFRFMPDLKAIIESRFEKSKIVYGEFITGLDNKMRYFKPLRIKLFQVMAAALKKRAPQAAAYFCMEDDEVWRKSFNQTPDLPSLLDQSAQRVCLLK</sequence>
<dbReference type="EMBL" id="CP001322">
    <property type="protein sequence ID" value="ACL02615.1"/>
    <property type="molecule type" value="Genomic_DNA"/>
</dbReference>
<dbReference type="HOGENOM" id="CLU_030330_0_0_7"/>
<gene>
    <name evidence="1" type="ordered locus">Dalk_0910</name>
</gene>
<dbReference type="PANTHER" id="PTHR37822:SF2">
    <property type="entry name" value="SPORE PHOTOPRODUCT LYASE"/>
    <property type="match status" value="1"/>
</dbReference>
<dbReference type="GO" id="GO:0051539">
    <property type="term" value="F:4 iron, 4 sulfur cluster binding"/>
    <property type="evidence" value="ECO:0007669"/>
    <property type="project" value="TreeGrafter"/>
</dbReference>
<dbReference type="eggNOG" id="COG1533">
    <property type="taxonomic scope" value="Bacteria"/>
</dbReference>
<reference evidence="1 2" key="1">
    <citation type="journal article" date="2012" name="Environ. Microbiol.">
        <title>The genome sequence of Desulfatibacillum alkenivorans AK-01: a blueprint for anaerobic alkane oxidation.</title>
        <authorList>
            <person name="Callaghan A.V."/>
            <person name="Morris B.E."/>
            <person name="Pereira I.A."/>
            <person name="McInerney M.J."/>
            <person name="Austin R.N."/>
            <person name="Groves J.T."/>
            <person name="Kukor J.J."/>
            <person name="Suflita J.M."/>
            <person name="Young L.Y."/>
            <person name="Zylstra G.J."/>
            <person name="Wawrik B."/>
        </authorList>
    </citation>
    <scope>NUCLEOTIDE SEQUENCE [LARGE SCALE GENOMIC DNA]</scope>
    <source>
        <strain evidence="1 2">AK-01</strain>
    </source>
</reference>
<dbReference type="Gene3D" id="3.80.30.30">
    <property type="match status" value="1"/>
</dbReference>
<proteinExistence type="predicted"/>
<organism evidence="1 2">
    <name type="scientific">Desulfatibacillum aliphaticivorans</name>
    <dbReference type="NCBI Taxonomy" id="218208"/>
    <lineage>
        <taxon>Bacteria</taxon>
        <taxon>Pseudomonadati</taxon>
        <taxon>Thermodesulfobacteriota</taxon>
        <taxon>Desulfobacteria</taxon>
        <taxon>Desulfobacterales</taxon>
        <taxon>Desulfatibacillaceae</taxon>
        <taxon>Desulfatibacillum</taxon>
    </lineage>
</organism>
<dbReference type="KEGG" id="dal:Dalk_0910"/>
<evidence type="ECO:0000313" key="2">
    <source>
        <dbReference type="Proteomes" id="UP000000739"/>
    </source>
</evidence>
<accession>B8FI48</accession>